<dbReference type="SUPFAM" id="SSF48264">
    <property type="entry name" value="Cytochrome P450"/>
    <property type="match status" value="1"/>
</dbReference>
<dbReference type="InterPro" id="IPR036396">
    <property type="entry name" value="Cyt_P450_sf"/>
</dbReference>
<dbReference type="EMBL" id="JBHSBD010000012">
    <property type="protein sequence ID" value="MFC3967216.1"/>
    <property type="molecule type" value="Genomic_DNA"/>
</dbReference>
<comment type="caution">
    <text evidence="4">The sequence shown here is derived from an EMBL/GenBank/DDBJ whole genome shotgun (WGS) entry which is preliminary data.</text>
</comment>
<protein>
    <submittedName>
        <fullName evidence="4">Cytochrome P450</fullName>
    </submittedName>
</protein>
<dbReference type="InterPro" id="IPR017972">
    <property type="entry name" value="Cyt_P450_CS"/>
</dbReference>
<dbReference type="PANTHER" id="PTHR46696">
    <property type="entry name" value="P450, PUTATIVE (EUROFUNG)-RELATED"/>
    <property type="match status" value="1"/>
</dbReference>
<accession>A0ABV8E436</accession>
<name>A0ABV8E436_9HYPH</name>
<keyword evidence="3" id="KW-0349">Heme</keyword>
<dbReference type="Gene3D" id="1.10.630.10">
    <property type="entry name" value="Cytochrome P450"/>
    <property type="match status" value="1"/>
</dbReference>
<dbReference type="RefSeq" id="WP_247262852.1">
    <property type="nucleotide sequence ID" value="NZ_JALJQZ010000083.1"/>
</dbReference>
<keyword evidence="3" id="KW-0503">Monooxygenase</keyword>
<keyword evidence="3" id="KW-0560">Oxidoreductase</keyword>
<dbReference type="Pfam" id="PF00067">
    <property type="entry name" value="p450"/>
    <property type="match status" value="1"/>
</dbReference>
<gene>
    <name evidence="4" type="ORF">ACFOVS_03530</name>
</gene>
<dbReference type="InterPro" id="IPR001128">
    <property type="entry name" value="Cyt_P450"/>
</dbReference>
<proteinExistence type="inferred from homology"/>
<keyword evidence="5" id="KW-1185">Reference proteome</keyword>
<organism evidence="4 5">
    <name type="scientific">Rhizobium lemnae</name>
    <dbReference type="NCBI Taxonomy" id="1214924"/>
    <lineage>
        <taxon>Bacteria</taxon>
        <taxon>Pseudomonadati</taxon>
        <taxon>Pseudomonadota</taxon>
        <taxon>Alphaproteobacteria</taxon>
        <taxon>Hyphomicrobiales</taxon>
        <taxon>Rhizobiaceae</taxon>
        <taxon>Rhizobium/Agrobacterium group</taxon>
        <taxon>Rhizobium</taxon>
    </lineage>
</organism>
<comment type="similarity">
    <text evidence="2 3">Belongs to the cytochrome P450 family.</text>
</comment>
<evidence type="ECO:0000313" key="4">
    <source>
        <dbReference type="EMBL" id="MFC3967216.1"/>
    </source>
</evidence>
<evidence type="ECO:0000256" key="2">
    <source>
        <dbReference type="ARBA" id="ARBA00010617"/>
    </source>
</evidence>
<keyword evidence="3" id="KW-0479">Metal-binding</keyword>
<dbReference type="InterPro" id="IPR002397">
    <property type="entry name" value="Cyt_P450_B"/>
</dbReference>
<evidence type="ECO:0000256" key="1">
    <source>
        <dbReference type="ARBA" id="ARBA00001971"/>
    </source>
</evidence>
<evidence type="ECO:0000313" key="5">
    <source>
        <dbReference type="Proteomes" id="UP001595697"/>
    </source>
</evidence>
<comment type="cofactor">
    <cofactor evidence="1">
        <name>heme</name>
        <dbReference type="ChEBI" id="CHEBI:30413"/>
    </cofactor>
</comment>
<dbReference type="Proteomes" id="UP001595697">
    <property type="component" value="Unassembled WGS sequence"/>
</dbReference>
<dbReference type="PANTHER" id="PTHR46696:SF1">
    <property type="entry name" value="CYTOCHROME P450 YJIB-RELATED"/>
    <property type="match status" value="1"/>
</dbReference>
<sequence>MSRYNDDVLDGSDDVKNHYNNWMLVSNGNQHLEQRRMFQGGWYKELVDSALEQCRIKFRKLIDALPSGDIEAVQSLFIPLIEHFAGIFVGLDVPEGICYREISDALLGPLNEAHSPSVIIKARDTLRTVEELIFSSRPSNDISLLSITAVVRSLVRDGSQSRHQGVAMVSQVLTGSVHPLLHLMSNSFSSLLDFPEEMAKLLAAECETESAVSELIRYNPSFHYIQCSAELDTELRGQPIFRGDKVICAVMAANRDDSEFTAADTLMLSRASKPSASFGFGHHACLGIRATRGLLRVVLEEITNRRLAIRPGTSPNTIDVKYGMRGHRQLHLRLEKE</sequence>
<evidence type="ECO:0000256" key="3">
    <source>
        <dbReference type="RuleBase" id="RU000461"/>
    </source>
</evidence>
<dbReference type="PRINTS" id="PR00359">
    <property type="entry name" value="BP450"/>
</dbReference>
<keyword evidence="3" id="KW-0408">Iron</keyword>
<reference evidence="5" key="1">
    <citation type="journal article" date="2019" name="Int. J. Syst. Evol. Microbiol.">
        <title>The Global Catalogue of Microorganisms (GCM) 10K type strain sequencing project: providing services to taxonomists for standard genome sequencing and annotation.</title>
        <authorList>
            <consortium name="The Broad Institute Genomics Platform"/>
            <consortium name="The Broad Institute Genome Sequencing Center for Infectious Disease"/>
            <person name="Wu L."/>
            <person name="Ma J."/>
        </authorList>
    </citation>
    <scope>NUCLEOTIDE SEQUENCE [LARGE SCALE GENOMIC DNA]</scope>
    <source>
        <strain evidence="5">TBRC 5781</strain>
    </source>
</reference>
<dbReference type="PROSITE" id="PS00086">
    <property type="entry name" value="CYTOCHROME_P450"/>
    <property type="match status" value="1"/>
</dbReference>